<keyword evidence="3" id="KW-1185">Reference proteome</keyword>
<organism evidence="2 3">
    <name type="scientific">Leucothrix arctica</name>
    <dbReference type="NCBI Taxonomy" id="1481894"/>
    <lineage>
        <taxon>Bacteria</taxon>
        <taxon>Pseudomonadati</taxon>
        <taxon>Pseudomonadota</taxon>
        <taxon>Gammaproteobacteria</taxon>
        <taxon>Thiotrichales</taxon>
        <taxon>Thiotrichaceae</taxon>
        <taxon>Leucothrix</taxon>
    </lineage>
</organism>
<sequence length="103" mass="11319">MSYGLLILGMALLTFIPRYIPFALAGRISIPLWLSKALHFVPTAVLTCIIVKSTLVQDGEIFIAFQNHYLIAAIAAFITSLVSRNLLLTVLVGLVCFGVLKWI</sequence>
<proteinExistence type="predicted"/>
<evidence type="ECO:0000256" key="1">
    <source>
        <dbReference type="SAM" id="Phobius"/>
    </source>
</evidence>
<evidence type="ECO:0000313" key="3">
    <source>
        <dbReference type="Proteomes" id="UP000245506"/>
    </source>
</evidence>
<gene>
    <name evidence="2" type="ORF">DKT75_11225</name>
</gene>
<accession>A0A317CB78</accession>
<keyword evidence="1" id="KW-0812">Transmembrane</keyword>
<evidence type="ECO:0000313" key="2">
    <source>
        <dbReference type="EMBL" id="PWQ95945.1"/>
    </source>
</evidence>
<dbReference type="OrthoDB" id="8942869at2"/>
<name>A0A317CB78_9GAMM</name>
<feature type="transmembrane region" description="Helical" evidence="1">
    <location>
        <begin position="69"/>
        <end position="100"/>
    </location>
</feature>
<dbReference type="AlphaFoldDB" id="A0A317CB78"/>
<dbReference type="Proteomes" id="UP000245506">
    <property type="component" value="Unassembled WGS sequence"/>
</dbReference>
<keyword evidence="1" id="KW-0472">Membrane</keyword>
<dbReference type="InterPro" id="IPR008407">
    <property type="entry name" value="Brnchd-chn_aa_trnsp_AzlD"/>
</dbReference>
<protein>
    <submittedName>
        <fullName evidence="2">AzlD domain-containing protein</fullName>
    </submittedName>
</protein>
<dbReference type="RefSeq" id="WP_109823524.1">
    <property type="nucleotide sequence ID" value="NZ_QGKL01000031.1"/>
</dbReference>
<dbReference type="Pfam" id="PF05437">
    <property type="entry name" value="AzlD"/>
    <property type="match status" value="1"/>
</dbReference>
<dbReference type="EMBL" id="QGKL01000031">
    <property type="protein sequence ID" value="PWQ95945.1"/>
    <property type="molecule type" value="Genomic_DNA"/>
</dbReference>
<keyword evidence="1" id="KW-1133">Transmembrane helix</keyword>
<comment type="caution">
    <text evidence="2">The sequence shown here is derived from an EMBL/GenBank/DDBJ whole genome shotgun (WGS) entry which is preliminary data.</text>
</comment>
<reference evidence="2 3" key="1">
    <citation type="submission" date="2018-05" db="EMBL/GenBank/DDBJ databases">
        <title>Leucothrix arctica sp. nov., isolated from Arctic seawater.</title>
        <authorList>
            <person name="Choi A."/>
            <person name="Baek K."/>
        </authorList>
    </citation>
    <scope>NUCLEOTIDE SEQUENCE [LARGE SCALE GENOMIC DNA]</scope>
    <source>
        <strain evidence="2 3">IMCC9719</strain>
    </source>
</reference>